<sequence length="136" mass="14964">MLKHPKGGLHIAGRVRWSTLLMVTLGAVGLAACTTRPFQPSPPLYKLWAKRGVDEQGVRNAMLACGFPNSAYVDRKDMTLNDFAKGELCMIDHGFQYQDRRIICTDFPDLPACANVPRGKTFGSDPDFGPAANKPR</sequence>
<accession>A0A239SL26</accession>
<dbReference type="AlphaFoldDB" id="A0A239SL26"/>
<reference evidence="1 2" key="1">
    <citation type="submission" date="2017-06" db="EMBL/GenBank/DDBJ databases">
        <authorList>
            <consortium name="Pathogen Informatics"/>
        </authorList>
    </citation>
    <scope>NUCLEOTIDE SEQUENCE [LARGE SCALE GENOMIC DNA]</scope>
    <source>
        <strain evidence="1 2">NCTC13161</strain>
    </source>
</reference>
<keyword evidence="2" id="KW-1185">Reference proteome</keyword>
<evidence type="ECO:0000313" key="1">
    <source>
        <dbReference type="EMBL" id="SNU85403.1"/>
    </source>
</evidence>
<dbReference type="RefSeq" id="WP_039398499.1">
    <property type="nucleotide sequence ID" value="NZ_CABPRX010000002.1"/>
</dbReference>
<dbReference type="Proteomes" id="UP000215126">
    <property type="component" value="Chromosome 1"/>
</dbReference>
<protein>
    <recommendedName>
        <fullName evidence="3">Lipoprotein</fullName>
    </recommendedName>
</protein>
<dbReference type="GeneID" id="88095104"/>
<dbReference type="EMBL" id="LT906435">
    <property type="protein sequence ID" value="SNU85403.1"/>
    <property type="molecule type" value="Genomic_DNA"/>
</dbReference>
<dbReference type="PROSITE" id="PS51257">
    <property type="entry name" value="PROKAR_LIPOPROTEIN"/>
    <property type="match status" value="1"/>
</dbReference>
<evidence type="ECO:0000313" key="2">
    <source>
        <dbReference type="Proteomes" id="UP000215126"/>
    </source>
</evidence>
<organism evidence="1 2">
    <name type="scientific">Pandoraea sputorum</name>
    <dbReference type="NCBI Taxonomy" id="93222"/>
    <lineage>
        <taxon>Bacteria</taxon>
        <taxon>Pseudomonadati</taxon>
        <taxon>Pseudomonadota</taxon>
        <taxon>Betaproteobacteria</taxon>
        <taxon>Burkholderiales</taxon>
        <taxon>Burkholderiaceae</taxon>
        <taxon>Pandoraea</taxon>
    </lineage>
</organism>
<evidence type="ECO:0008006" key="3">
    <source>
        <dbReference type="Google" id="ProtNLM"/>
    </source>
</evidence>
<proteinExistence type="predicted"/>
<gene>
    <name evidence="1" type="ORF">SAMEA4530655_02466</name>
</gene>
<name>A0A239SL26_9BURK</name>